<protein>
    <submittedName>
        <fullName evidence="1">Uncharacterized protein</fullName>
    </submittedName>
</protein>
<sequence length="89" mass="10617">MRIETLEKRVQDVATLKQQNQAQKTQLHALERKHVDKHRQWQHEKEQLDHKVATLKNQVAPWKRVKKDEKDALVTLVVEKVVQAFVARY</sequence>
<evidence type="ECO:0000313" key="1">
    <source>
        <dbReference type="EMBL" id="KAI9906886.1"/>
    </source>
</evidence>
<accession>A0ACC0VM84</accession>
<keyword evidence="2" id="KW-1185">Reference proteome</keyword>
<proteinExistence type="predicted"/>
<organism evidence="1 2">
    <name type="scientific">Peronosclerospora sorghi</name>
    <dbReference type="NCBI Taxonomy" id="230839"/>
    <lineage>
        <taxon>Eukaryota</taxon>
        <taxon>Sar</taxon>
        <taxon>Stramenopiles</taxon>
        <taxon>Oomycota</taxon>
        <taxon>Peronosporomycetes</taxon>
        <taxon>Peronosporales</taxon>
        <taxon>Peronosporaceae</taxon>
        <taxon>Peronosclerospora</taxon>
    </lineage>
</organism>
<name>A0ACC0VM84_9STRA</name>
<dbReference type="Proteomes" id="UP001163321">
    <property type="component" value="Chromosome 8"/>
</dbReference>
<comment type="caution">
    <text evidence="1">The sequence shown here is derived from an EMBL/GenBank/DDBJ whole genome shotgun (WGS) entry which is preliminary data.</text>
</comment>
<gene>
    <name evidence="1" type="ORF">PsorP6_004335</name>
</gene>
<evidence type="ECO:0000313" key="2">
    <source>
        <dbReference type="Proteomes" id="UP001163321"/>
    </source>
</evidence>
<dbReference type="EMBL" id="CM047587">
    <property type="protein sequence ID" value="KAI9906886.1"/>
    <property type="molecule type" value="Genomic_DNA"/>
</dbReference>
<reference evidence="1 2" key="1">
    <citation type="journal article" date="2022" name="bioRxiv">
        <title>The genome of the oomycete Peronosclerospora sorghi, a cosmopolitan pathogen of maize and sorghum, is inflated with dispersed pseudogenes.</title>
        <authorList>
            <person name="Fletcher K."/>
            <person name="Martin F."/>
            <person name="Isakeit T."/>
            <person name="Cavanaugh K."/>
            <person name="Magill C."/>
            <person name="Michelmore R."/>
        </authorList>
    </citation>
    <scope>NUCLEOTIDE SEQUENCE [LARGE SCALE GENOMIC DNA]</scope>
    <source>
        <strain evidence="1">P6</strain>
    </source>
</reference>